<keyword evidence="1" id="KW-0812">Transmembrane</keyword>
<dbReference type="EMBL" id="CP122539">
    <property type="protein sequence ID" value="WGH76983.1"/>
    <property type="molecule type" value="Genomic_DNA"/>
</dbReference>
<evidence type="ECO:0000313" key="2">
    <source>
        <dbReference type="EMBL" id="WGH76983.1"/>
    </source>
</evidence>
<feature type="transmembrane region" description="Helical" evidence="1">
    <location>
        <begin position="126"/>
        <end position="145"/>
    </location>
</feature>
<keyword evidence="2" id="KW-0436">Ligase</keyword>
<evidence type="ECO:0000313" key="3">
    <source>
        <dbReference type="Proteomes" id="UP001232001"/>
    </source>
</evidence>
<feature type="transmembrane region" description="Helical" evidence="1">
    <location>
        <begin position="51"/>
        <end position="74"/>
    </location>
</feature>
<protein>
    <submittedName>
        <fullName evidence="2">O-antigen ligase</fullName>
    </submittedName>
</protein>
<feature type="transmembrane region" description="Helical" evidence="1">
    <location>
        <begin position="397"/>
        <end position="414"/>
    </location>
</feature>
<dbReference type="GO" id="GO:0016874">
    <property type="term" value="F:ligase activity"/>
    <property type="evidence" value="ECO:0007669"/>
    <property type="project" value="UniProtKB-KW"/>
</dbReference>
<evidence type="ECO:0000256" key="1">
    <source>
        <dbReference type="SAM" id="Phobius"/>
    </source>
</evidence>
<dbReference type="NCBIfam" id="TIGR04370">
    <property type="entry name" value="glyco_rpt_poly"/>
    <property type="match status" value="1"/>
</dbReference>
<dbReference type="RefSeq" id="WP_279652841.1">
    <property type="nucleotide sequence ID" value="NZ_CP122539.1"/>
</dbReference>
<feature type="transmembrane region" description="Helical" evidence="1">
    <location>
        <begin position="232"/>
        <end position="250"/>
    </location>
</feature>
<name>A0ABY8L9D4_9FLAO</name>
<keyword evidence="1" id="KW-1133">Transmembrane helix</keyword>
<proteinExistence type="predicted"/>
<gene>
    <name evidence="2" type="ORF">P8625_07530</name>
</gene>
<dbReference type="Proteomes" id="UP001232001">
    <property type="component" value="Chromosome"/>
</dbReference>
<accession>A0ABY8L9D4</accession>
<feature type="transmembrane region" description="Helical" evidence="1">
    <location>
        <begin position="165"/>
        <end position="185"/>
    </location>
</feature>
<organism evidence="2 3">
    <name type="scientific">Tenacibaculum tangerinum</name>
    <dbReference type="NCBI Taxonomy" id="3038772"/>
    <lineage>
        <taxon>Bacteria</taxon>
        <taxon>Pseudomonadati</taxon>
        <taxon>Bacteroidota</taxon>
        <taxon>Flavobacteriia</taxon>
        <taxon>Flavobacteriales</taxon>
        <taxon>Flavobacteriaceae</taxon>
        <taxon>Tenacibaculum</taxon>
    </lineage>
</organism>
<feature type="transmembrane region" description="Helical" evidence="1">
    <location>
        <begin position="373"/>
        <end position="390"/>
    </location>
</feature>
<feature type="transmembrane region" description="Helical" evidence="1">
    <location>
        <begin position="197"/>
        <end position="226"/>
    </location>
</feature>
<feature type="transmembrane region" description="Helical" evidence="1">
    <location>
        <begin position="347"/>
        <end position="367"/>
    </location>
</feature>
<keyword evidence="3" id="KW-1185">Reference proteome</keyword>
<feature type="transmembrane region" description="Helical" evidence="1">
    <location>
        <begin position="6"/>
        <end position="39"/>
    </location>
</feature>
<sequence length="421" mass="49708">MEQLKHRFLIFIFLILSLTFLLLGFYILSISMLFITSIIISKIYINYSSFILHWVNPFMLLHNFSYYIYLLIIVDNQSLNQGFIRPMLIMGYISFTTFNLLTIYFFERNKKRMSKLKKIKIDPYVFKIIWILSLLSVLIYLSVIYTTNSLNTKRMIKNFIADNPVLRYLYAITGLLVTLSIYNVYKNGYNRKLMLLYGFLFCFIFLFLGERDLLFTYIIGVIFFYGYKKKCFPIFIYYSFFIFVALLAPLTQQLKSVLVSEDKLNIESDFKSMGFNEFMTVGKNIHRVYGVNKLKTIEDKKLIIDDFGNFLGITRNSGNWYNRVFLERPQGSTGLGYSLQLSGYMDFEYFGVFIVYFIVSIFTSKYYNYLNSSVLGLSFLVTLVSLLIYVQRQDLAYFLNFSIKFIVVPFIILTKTKLVKK</sequence>
<keyword evidence="1" id="KW-0472">Membrane</keyword>
<feature type="transmembrane region" description="Helical" evidence="1">
    <location>
        <begin position="86"/>
        <end position="106"/>
    </location>
</feature>
<reference evidence="2 3" key="1">
    <citation type="submission" date="2023-04" db="EMBL/GenBank/DDBJ databases">
        <title>Tenacibaculum tangerinum sp. nov., isolated from sea tidal flat of South Korea.</title>
        <authorList>
            <person name="Lee S.H."/>
            <person name="Kim J.-J."/>
        </authorList>
    </citation>
    <scope>NUCLEOTIDE SEQUENCE [LARGE SCALE GENOMIC DNA]</scope>
    <source>
        <strain evidence="2 3">GRR-S3-23</strain>
    </source>
</reference>